<name>A0ABY7EMF5_MYAAR</name>
<sequence length="72" mass="8349">MLTLISKSFNYFIHSAQISKCKIYSIERDQVILKNYSIESDKVESRGKKKQIYAETRAITCKGTLETECGYF</sequence>
<organism evidence="1 2">
    <name type="scientific">Mya arenaria</name>
    <name type="common">Soft-shell clam</name>
    <dbReference type="NCBI Taxonomy" id="6604"/>
    <lineage>
        <taxon>Eukaryota</taxon>
        <taxon>Metazoa</taxon>
        <taxon>Spiralia</taxon>
        <taxon>Lophotrochozoa</taxon>
        <taxon>Mollusca</taxon>
        <taxon>Bivalvia</taxon>
        <taxon>Autobranchia</taxon>
        <taxon>Heteroconchia</taxon>
        <taxon>Euheterodonta</taxon>
        <taxon>Imparidentia</taxon>
        <taxon>Neoheterodontei</taxon>
        <taxon>Myida</taxon>
        <taxon>Myoidea</taxon>
        <taxon>Myidae</taxon>
        <taxon>Mya</taxon>
    </lineage>
</organism>
<reference evidence="1" key="1">
    <citation type="submission" date="2022-11" db="EMBL/GenBank/DDBJ databases">
        <title>Centuries of genome instability and evolution in soft-shell clam transmissible cancer (bioRxiv).</title>
        <authorList>
            <person name="Hart S.F.M."/>
            <person name="Yonemitsu M.A."/>
            <person name="Giersch R.M."/>
            <person name="Beal B.F."/>
            <person name="Arriagada G."/>
            <person name="Davis B.W."/>
            <person name="Ostrander E.A."/>
            <person name="Goff S.P."/>
            <person name="Metzger M.J."/>
        </authorList>
    </citation>
    <scope>NUCLEOTIDE SEQUENCE</scope>
    <source>
        <strain evidence="1">MELC-2E11</strain>
        <tissue evidence="1">Siphon/mantle</tissue>
    </source>
</reference>
<evidence type="ECO:0000313" key="2">
    <source>
        <dbReference type="Proteomes" id="UP001164746"/>
    </source>
</evidence>
<accession>A0ABY7EMF5</accession>
<dbReference type="EMBL" id="CP111018">
    <property type="protein sequence ID" value="WAR11163.1"/>
    <property type="molecule type" value="Genomic_DNA"/>
</dbReference>
<gene>
    <name evidence="1" type="ORF">MAR_036239</name>
</gene>
<dbReference type="Proteomes" id="UP001164746">
    <property type="component" value="Chromosome 7"/>
</dbReference>
<proteinExistence type="predicted"/>
<evidence type="ECO:0000313" key="1">
    <source>
        <dbReference type="EMBL" id="WAR11163.1"/>
    </source>
</evidence>
<keyword evidence="2" id="KW-1185">Reference proteome</keyword>
<protein>
    <submittedName>
        <fullName evidence="1">Uncharacterized protein</fullName>
    </submittedName>
</protein>